<keyword evidence="3" id="KW-1185">Reference proteome</keyword>
<dbReference type="AlphaFoldDB" id="A0A5B1LU91"/>
<organism evidence="2 3">
    <name type="scientific">Nocardioides antri</name>
    <dbReference type="NCBI Taxonomy" id="2607659"/>
    <lineage>
        <taxon>Bacteria</taxon>
        <taxon>Bacillati</taxon>
        <taxon>Actinomycetota</taxon>
        <taxon>Actinomycetes</taxon>
        <taxon>Propionibacteriales</taxon>
        <taxon>Nocardioidaceae</taxon>
        <taxon>Nocardioides</taxon>
    </lineage>
</organism>
<feature type="compositionally biased region" description="Basic and acidic residues" evidence="1">
    <location>
        <begin position="29"/>
        <end position="41"/>
    </location>
</feature>
<evidence type="ECO:0000313" key="2">
    <source>
        <dbReference type="EMBL" id="KAA1423187.1"/>
    </source>
</evidence>
<feature type="compositionally biased region" description="Low complexity" evidence="1">
    <location>
        <begin position="15"/>
        <end position="28"/>
    </location>
</feature>
<feature type="compositionally biased region" description="Polar residues" evidence="1">
    <location>
        <begin position="1"/>
        <end position="10"/>
    </location>
</feature>
<dbReference type="EMBL" id="VUJW01000018">
    <property type="protein sequence ID" value="KAA1423187.1"/>
    <property type="molecule type" value="Genomic_DNA"/>
</dbReference>
<sequence>MSFNNRSPIGSPSERGAALRAQQAAEAQQAHDQRRFNDMTEKSPTGIPRASLPTEDTREAANRVHRKIGEGWDLLREGRQRTDEAKRAAAGRRASDAQRAPALDNPNGVR</sequence>
<evidence type="ECO:0000256" key="1">
    <source>
        <dbReference type="SAM" id="MobiDB-lite"/>
    </source>
</evidence>
<feature type="region of interest" description="Disordered" evidence="1">
    <location>
        <begin position="1"/>
        <end position="110"/>
    </location>
</feature>
<dbReference type="Proteomes" id="UP000324351">
    <property type="component" value="Unassembled WGS sequence"/>
</dbReference>
<dbReference type="RefSeq" id="WP_149752285.1">
    <property type="nucleotide sequence ID" value="NZ_VUJW01000018.1"/>
</dbReference>
<feature type="compositionally biased region" description="Basic and acidic residues" evidence="1">
    <location>
        <begin position="55"/>
        <end position="87"/>
    </location>
</feature>
<proteinExistence type="predicted"/>
<reference evidence="2 3" key="2">
    <citation type="submission" date="2019-09" db="EMBL/GenBank/DDBJ databases">
        <authorList>
            <person name="Jin C."/>
        </authorList>
    </citation>
    <scope>NUCLEOTIDE SEQUENCE [LARGE SCALE GENOMIC DNA]</scope>
    <source>
        <strain evidence="2 3">BN140041</strain>
    </source>
</reference>
<reference evidence="2 3" key="1">
    <citation type="submission" date="2019-09" db="EMBL/GenBank/DDBJ databases">
        <title>Nocardioides panacisoli sp. nov., isolated from the soil of a ginseng field.</title>
        <authorList>
            <person name="Cho C."/>
        </authorList>
    </citation>
    <scope>NUCLEOTIDE SEQUENCE [LARGE SCALE GENOMIC DNA]</scope>
    <source>
        <strain evidence="2 3">BN140041</strain>
    </source>
</reference>
<comment type="caution">
    <text evidence="2">The sequence shown here is derived from an EMBL/GenBank/DDBJ whole genome shotgun (WGS) entry which is preliminary data.</text>
</comment>
<protein>
    <submittedName>
        <fullName evidence="2">Uncharacterized protein</fullName>
    </submittedName>
</protein>
<evidence type="ECO:0000313" key="3">
    <source>
        <dbReference type="Proteomes" id="UP000324351"/>
    </source>
</evidence>
<accession>A0A5B1LU91</accession>
<gene>
    <name evidence="2" type="ORF">F0U47_20130</name>
</gene>
<name>A0A5B1LU91_9ACTN</name>